<keyword evidence="7" id="KW-0812">Transmembrane</keyword>
<feature type="compositionally biased region" description="Polar residues" evidence="6">
    <location>
        <begin position="82"/>
        <end position="95"/>
    </location>
</feature>
<protein>
    <recommendedName>
        <fullName evidence="1">non-specific serine/threonine protein kinase</fullName>
        <ecNumber evidence="1">2.7.11.1</ecNumber>
    </recommendedName>
</protein>
<dbReference type="Pfam" id="PF00069">
    <property type="entry name" value="Pkinase"/>
    <property type="match status" value="1"/>
</dbReference>
<feature type="region of interest" description="Disordered" evidence="6">
    <location>
        <begin position="1335"/>
        <end position="1354"/>
    </location>
</feature>
<evidence type="ECO:0000256" key="4">
    <source>
        <dbReference type="ARBA" id="ARBA00022840"/>
    </source>
</evidence>
<feature type="binding site" evidence="5">
    <location>
        <position position="750"/>
    </location>
    <ligand>
        <name>ATP</name>
        <dbReference type="ChEBI" id="CHEBI:30616"/>
    </ligand>
</feature>
<comment type="caution">
    <text evidence="9">The sequence shown here is derived from an EMBL/GenBank/DDBJ whole genome shotgun (WGS) entry which is preliminary data.</text>
</comment>
<dbReference type="EMBL" id="LSRX01000208">
    <property type="protein sequence ID" value="OLQ04554.1"/>
    <property type="molecule type" value="Genomic_DNA"/>
</dbReference>
<feature type="region of interest" description="Disordered" evidence="6">
    <location>
        <begin position="996"/>
        <end position="1020"/>
    </location>
</feature>
<dbReference type="InterPro" id="IPR001173">
    <property type="entry name" value="Glyco_trans_2-like"/>
</dbReference>
<dbReference type="Gene3D" id="1.10.510.10">
    <property type="entry name" value="Transferase(Phosphotransferase) domain 1"/>
    <property type="match status" value="1"/>
</dbReference>
<dbReference type="PROSITE" id="PS50011">
    <property type="entry name" value="PROTEIN_KINASE_DOM"/>
    <property type="match status" value="1"/>
</dbReference>
<feature type="domain" description="Protein kinase" evidence="8">
    <location>
        <begin position="718"/>
        <end position="979"/>
    </location>
</feature>
<evidence type="ECO:0000256" key="7">
    <source>
        <dbReference type="SAM" id="Phobius"/>
    </source>
</evidence>
<gene>
    <name evidence="9" type="primary">OXSR1</name>
    <name evidence="9" type="ORF">AK812_SmicGene12395</name>
</gene>
<organism evidence="9 10">
    <name type="scientific">Symbiodinium microadriaticum</name>
    <name type="common">Dinoflagellate</name>
    <name type="synonym">Zooxanthella microadriatica</name>
    <dbReference type="NCBI Taxonomy" id="2951"/>
    <lineage>
        <taxon>Eukaryota</taxon>
        <taxon>Sar</taxon>
        <taxon>Alveolata</taxon>
        <taxon>Dinophyceae</taxon>
        <taxon>Suessiales</taxon>
        <taxon>Symbiodiniaceae</taxon>
        <taxon>Symbiodinium</taxon>
    </lineage>
</organism>
<dbReference type="GO" id="GO:0005737">
    <property type="term" value="C:cytoplasm"/>
    <property type="evidence" value="ECO:0007669"/>
    <property type="project" value="TreeGrafter"/>
</dbReference>
<evidence type="ECO:0000259" key="8">
    <source>
        <dbReference type="PROSITE" id="PS50011"/>
    </source>
</evidence>
<dbReference type="InterPro" id="IPR050629">
    <property type="entry name" value="STE20/SPS1-PAK"/>
</dbReference>
<feature type="region of interest" description="Disordered" evidence="6">
    <location>
        <begin position="52"/>
        <end position="102"/>
    </location>
</feature>
<evidence type="ECO:0000313" key="9">
    <source>
        <dbReference type="EMBL" id="OLQ04554.1"/>
    </source>
</evidence>
<dbReference type="GO" id="GO:0005524">
    <property type="term" value="F:ATP binding"/>
    <property type="evidence" value="ECO:0007669"/>
    <property type="project" value="UniProtKB-UniRule"/>
</dbReference>
<dbReference type="SMART" id="SM00220">
    <property type="entry name" value="S_TKc"/>
    <property type="match status" value="1"/>
</dbReference>
<sequence>MGKAKPKTAAKSTNGDGKASAGWSPYWTLPIAGLVLLVAWLVAARSFSGAGVDEASKKDSGAAEDPSRAGSRNRDEKPVKQTAKTKTPTKSSQRAETAVQDGPYKWNPKTLSVVLPCAGEGLFAKKTVISVADSVPGGIGGGILEDIVVVDDGSQPPLDKDFLTKEFRKEYPVKLVRHKTAVGLMGAKSAGAAKAAGDVIVFFDCHVAPQEDWYRKFLDSIAMNYRRIVVPVITNLDIDTWKEVNRNQGFAKCYLTWDADFKWVESNSPFMPVLSGGLLGISKRWWNETGGYDDGMSGWGGENVDQSLRSWLCGGEILSLPNAFVAHMWRKREDPRTAQNYEVSQLDSVKNKARAVLAWFDEYRSKAAEYPAMSYVGLLDGQKSQVDLNRNVSNFEEVKKRLQCRPFAWFLWRFREIYMEGGLLPTEVYKLREVKSGSCLTYLGPMGTHPSGSGQAALLPCNMPLANMRGLHPEAQKWHARNRDPKTGKCCSAIGSWNTDQCLVQLTEGMLQTHVCDVSGKQAMPWSLSAGAGRWPGQLVMGLPGRERCVVRDKKAGQKPLGREGSLKADLVKFVDCEKAAKSGPKWEKLEVLEPLETRLYQEALKERPEIFVEMLTNSHESCRRLACVLSGWQKKAEPGDAPSCEGSGSLCRVVPSAEFATVAAAVQGAGDGTLIQVKFAASLPRLRRGARCRDMDGGAGPYPSESSTKWPANADGYSLLSRIGHGAFATVYKARVNQGPAAGSEVAVKVIELEEFADSSLEEIRRELQMMKMCRHENVIAYHVAFPAKRQMWLVMPLLEGGSCAYVMRATCTHMGFEDESIIAYILRETAKAVKYFHDNMQIHRDLKAGNILLSLDAKVFLSDFGVAAPLRDDKKRQTFVGTPCWMAPEVLEQTNGYDYKADIWSYGITAIELANGEAPYQRMHPLKVMKIIIEKDPPKANRKLSHHFLDLIEMCLQKDPKKRPTMEEVCDRNAKFFRTADAEPLKKLLSRLPPLDQRIPPQPIAKEEKEPRESAPKEQWDFAVDDGDEFPGLNETEPGHAETLAFPLILDHAVYIEGPADTSAKLEGEEGLIVAAGGAANTVVLSRLHLRVVGGGPALLLAGGCSVERCEIDTCGNGVGIEVAAHSGSAVQILRSVIRDCQVGISLAGGAAAAILEGTHIERCACGISLTGLDVEEGWSDALVSLSGASLALNSEADLRLRAWSIREKAGELRQAPPGREISACGWPSEQCNVVAPTDRGPVVLHFDAGKVNATLWDGEDDEVEQASTRVVVLGPQARPSTSSTSNLSLTSWTESCEAVILELGQLASLHPRTAVGPVGAELAEPVGNHRVGEKDAAHAAQNTAPVASGYT</sequence>
<evidence type="ECO:0000256" key="3">
    <source>
        <dbReference type="ARBA" id="ARBA00022741"/>
    </source>
</evidence>
<keyword evidence="9" id="KW-0418">Kinase</keyword>
<evidence type="ECO:0000256" key="1">
    <source>
        <dbReference type="ARBA" id="ARBA00012513"/>
    </source>
</evidence>
<feature type="compositionally biased region" description="Polar residues" evidence="6">
    <location>
        <begin position="1343"/>
        <end position="1354"/>
    </location>
</feature>
<keyword evidence="2" id="KW-0808">Transferase</keyword>
<feature type="region of interest" description="Disordered" evidence="6">
    <location>
        <begin position="1"/>
        <end position="20"/>
    </location>
</feature>
<name>A0A1Q9EAT8_SYMMI</name>
<reference evidence="9 10" key="1">
    <citation type="submission" date="2016-02" db="EMBL/GenBank/DDBJ databases">
        <title>Genome analysis of coral dinoflagellate symbionts highlights evolutionary adaptations to a symbiotic lifestyle.</title>
        <authorList>
            <person name="Aranda M."/>
            <person name="Li Y."/>
            <person name="Liew Y.J."/>
            <person name="Baumgarten S."/>
            <person name="Simakov O."/>
            <person name="Wilson M."/>
            <person name="Piel J."/>
            <person name="Ashoor H."/>
            <person name="Bougouffa S."/>
            <person name="Bajic V.B."/>
            <person name="Ryu T."/>
            <person name="Ravasi T."/>
            <person name="Bayer T."/>
            <person name="Micklem G."/>
            <person name="Kim H."/>
            <person name="Bhak J."/>
            <person name="Lajeunesse T.C."/>
            <person name="Voolstra C.R."/>
        </authorList>
    </citation>
    <scope>NUCLEOTIDE SEQUENCE [LARGE SCALE GENOMIC DNA]</scope>
    <source>
        <strain evidence="9 10">CCMP2467</strain>
    </source>
</reference>
<dbReference type="InterPro" id="IPR029044">
    <property type="entry name" value="Nucleotide-diphossugar_trans"/>
</dbReference>
<dbReference type="EC" id="2.7.11.1" evidence="1"/>
<dbReference type="Gene3D" id="3.90.550.10">
    <property type="entry name" value="Spore Coat Polysaccharide Biosynthesis Protein SpsA, Chain A"/>
    <property type="match status" value="1"/>
</dbReference>
<feature type="compositionally biased region" description="Basic and acidic residues" evidence="6">
    <location>
        <begin position="54"/>
        <end position="79"/>
    </location>
</feature>
<keyword evidence="3 5" id="KW-0547">Nucleotide-binding</keyword>
<feature type="transmembrane region" description="Helical" evidence="7">
    <location>
        <begin position="21"/>
        <end position="43"/>
    </location>
</feature>
<dbReference type="InterPro" id="IPR011009">
    <property type="entry name" value="Kinase-like_dom_sf"/>
</dbReference>
<dbReference type="SUPFAM" id="SSF56112">
    <property type="entry name" value="Protein kinase-like (PK-like)"/>
    <property type="match status" value="1"/>
</dbReference>
<dbReference type="InterPro" id="IPR027791">
    <property type="entry name" value="Galactosyl_T_C"/>
</dbReference>
<dbReference type="InterPro" id="IPR000719">
    <property type="entry name" value="Prot_kinase_dom"/>
</dbReference>
<evidence type="ECO:0000313" key="10">
    <source>
        <dbReference type="Proteomes" id="UP000186817"/>
    </source>
</evidence>
<evidence type="ECO:0000256" key="2">
    <source>
        <dbReference type="ARBA" id="ARBA00022679"/>
    </source>
</evidence>
<dbReference type="Proteomes" id="UP000186817">
    <property type="component" value="Unassembled WGS sequence"/>
</dbReference>
<keyword evidence="10" id="KW-1185">Reference proteome</keyword>
<dbReference type="InterPro" id="IPR017441">
    <property type="entry name" value="Protein_kinase_ATP_BS"/>
</dbReference>
<dbReference type="PANTHER" id="PTHR48012">
    <property type="entry name" value="STERILE20-LIKE KINASE, ISOFORM B-RELATED"/>
    <property type="match status" value="1"/>
</dbReference>
<keyword evidence="7" id="KW-1133">Transmembrane helix</keyword>
<evidence type="ECO:0000256" key="6">
    <source>
        <dbReference type="SAM" id="MobiDB-lite"/>
    </source>
</evidence>
<dbReference type="Pfam" id="PF02709">
    <property type="entry name" value="Glyco_transf_7C"/>
    <property type="match status" value="1"/>
</dbReference>
<keyword evidence="7" id="KW-0472">Membrane</keyword>
<accession>A0A1Q9EAT8</accession>
<dbReference type="PANTHER" id="PTHR48012:SF16">
    <property type="entry name" value="NON-SPECIFIC SERINE_THREONINE PROTEIN KINASE"/>
    <property type="match status" value="1"/>
</dbReference>
<dbReference type="PROSITE" id="PS00107">
    <property type="entry name" value="PROTEIN_KINASE_ATP"/>
    <property type="match status" value="1"/>
</dbReference>
<dbReference type="Pfam" id="PF00535">
    <property type="entry name" value="Glycos_transf_2"/>
    <property type="match status" value="1"/>
</dbReference>
<evidence type="ECO:0000256" key="5">
    <source>
        <dbReference type="PROSITE-ProRule" id="PRU10141"/>
    </source>
</evidence>
<proteinExistence type="predicted"/>
<feature type="compositionally biased region" description="Basic and acidic residues" evidence="6">
    <location>
        <begin position="1007"/>
        <end position="1020"/>
    </location>
</feature>
<keyword evidence="4 5" id="KW-0067">ATP-binding</keyword>
<dbReference type="OrthoDB" id="8693905at2759"/>
<dbReference type="GO" id="GO:0004674">
    <property type="term" value="F:protein serine/threonine kinase activity"/>
    <property type="evidence" value="ECO:0007669"/>
    <property type="project" value="UniProtKB-EC"/>
</dbReference>
<dbReference type="SUPFAM" id="SSF53448">
    <property type="entry name" value="Nucleotide-diphospho-sugar transferases"/>
    <property type="match status" value="1"/>
</dbReference>